<name>A0ABP5XJP1_9ACTN</name>
<dbReference type="Proteomes" id="UP001501638">
    <property type="component" value="Unassembled WGS sequence"/>
</dbReference>
<comment type="caution">
    <text evidence="1">The sequence shown here is derived from an EMBL/GenBank/DDBJ whole genome shotgun (WGS) entry which is preliminary data.</text>
</comment>
<sequence>MPRARLTLNLTGAAREIRAAGARGLFMGAEHVLGVSNDRAPIDEGELVRSGTASVDPAALRAAVAYDAPYAARQHEELTWRHAPGRRAKYLESALNDSRDEVRAIVAAQIRRAFQ</sequence>
<dbReference type="EMBL" id="BAAASZ010000031">
    <property type="protein sequence ID" value="GAA2456950.1"/>
    <property type="molecule type" value="Genomic_DNA"/>
</dbReference>
<reference evidence="2" key="1">
    <citation type="journal article" date="2019" name="Int. J. Syst. Evol. Microbiol.">
        <title>The Global Catalogue of Microorganisms (GCM) 10K type strain sequencing project: providing services to taxonomists for standard genome sequencing and annotation.</title>
        <authorList>
            <consortium name="The Broad Institute Genomics Platform"/>
            <consortium name="The Broad Institute Genome Sequencing Center for Infectious Disease"/>
            <person name="Wu L."/>
            <person name="Ma J."/>
        </authorList>
    </citation>
    <scope>NUCLEOTIDE SEQUENCE [LARGE SCALE GENOMIC DNA]</scope>
    <source>
        <strain evidence="2">JCM 6305</strain>
    </source>
</reference>
<keyword evidence="2" id="KW-1185">Reference proteome</keyword>
<protein>
    <submittedName>
        <fullName evidence="1">Uncharacterized protein</fullName>
    </submittedName>
</protein>
<gene>
    <name evidence="1" type="ORF">GCM10010405_46240</name>
</gene>
<proteinExistence type="predicted"/>
<dbReference type="RefSeq" id="WP_344326653.1">
    <property type="nucleotide sequence ID" value="NZ_BAAASZ010000031.1"/>
</dbReference>
<evidence type="ECO:0000313" key="2">
    <source>
        <dbReference type="Proteomes" id="UP001501638"/>
    </source>
</evidence>
<evidence type="ECO:0000313" key="1">
    <source>
        <dbReference type="EMBL" id="GAA2456950.1"/>
    </source>
</evidence>
<organism evidence="1 2">
    <name type="scientific">Streptomyces macrosporus</name>
    <dbReference type="NCBI Taxonomy" id="44032"/>
    <lineage>
        <taxon>Bacteria</taxon>
        <taxon>Bacillati</taxon>
        <taxon>Actinomycetota</taxon>
        <taxon>Actinomycetes</taxon>
        <taxon>Kitasatosporales</taxon>
        <taxon>Streptomycetaceae</taxon>
        <taxon>Streptomyces</taxon>
    </lineage>
</organism>
<accession>A0ABP5XJP1</accession>